<keyword evidence="2" id="KW-1185">Reference proteome</keyword>
<proteinExistence type="predicted"/>
<accession>A0A2S6I5C2</accession>
<dbReference type="EMBL" id="PTJC01000006">
    <property type="protein sequence ID" value="PPK86374.1"/>
    <property type="molecule type" value="Genomic_DNA"/>
</dbReference>
<dbReference type="AlphaFoldDB" id="A0A2S6I5C2"/>
<sequence length="53" mass="5843">MNDIRDETRRLVKVANADFLALPVGALAGWIDRATGRQKSLTTWEGGCIPTTR</sequence>
<comment type="caution">
    <text evidence="1">The sequence shown here is derived from an EMBL/GenBank/DDBJ whole genome shotgun (WGS) entry which is preliminary data.</text>
</comment>
<gene>
    <name evidence="1" type="ORF">CLV84_3300</name>
</gene>
<organism evidence="1 2">
    <name type="scientific">Neolewinella xylanilytica</name>
    <dbReference type="NCBI Taxonomy" id="1514080"/>
    <lineage>
        <taxon>Bacteria</taxon>
        <taxon>Pseudomonadati</taxon>
        <taxon>Bacteroidota</taxon>
        <taxon>Saprospiria</taxon>
        <taxon>Saprospirales</taxon>
        <taxon>Lewinellaceae</taxon>
        <taxon>Neolewinella</taxon>
    </lineage>
</organism>
<protein>
    <submittedName>
        <fullName evidence="1">Uncharacterized protein</fullName>
    </submittedName>
</protein>
<name>A0A2S6I5C2_9BACT</name>
<evidence type="ECO:0000313" key="2">
    <source>
        <dbReference type="Proteomes" id="UP000237662"/>
    </source>
</evidence>
<dbReference type="RefSeq" id="WP_170067744.1">
    <property type="nucleotide sequence ID" value="NZ_PTJC01000006.1"/>
</dbReference>
<reference evidence="1 2" key="1">
    <citation type="submission" date="2018-02" db="EMBL/GenBank/DDBJ databases">
        <title>Genomic Encyclopedia of Archaeal and Bacterial Type Strains, Phase II (KMG-II): from individual species to whole genera.</title>
        <authorList>
            <person name="Goeker M."/>
        </authorList>
    </citation>
    <scope>NUCLEOTIDE SEQUENCE [LARGE SCALE GENOMIC DNA]</scope>
    <source>
        <strain evidence="1 2">DSM 29526</strain>
    </source>
</reference>
<evidence type="ECO:0000313" key="1">
    <source>
        <dbReference type="EMBL" id="PPK86374.1"/>
    </source>
</evidence>
<dbReference type="Proteomes" id="UP000237662">
    <property type="component" value="Unassembled WGS sequence"/>
</dbReference>